<accession>A0A0A8Z5U2</accession>
<name>A0A0A8Z5U2_ARUDO</name>
<reference evidence="1" key="1">
    <citation type="submission" date="2014-09" db="EMBL/GenBank/DDBJ databases">
        <authorList>
            <person name="Magalhaes I.L.F."/>
            <person name="Oliveira U."/>
            <person name="Santos F.R."/>
            <person name="Vidigal T.H.D.A."/>
            <person name="Brescovit A.D."/>
            <person name="Santos A.J."/>
        </authorList>
    </citation>
    <scope>NUCLEOTIDE SEQUENCE</scope>
    <source>
        <tissue evidence="1">Shoot tissue taken approximately 20 cm above the soil surface</tissue>
    </source>
</reference>
<protein>
    <submittedName>
        <fullName evidence="1">Uncharacterized protein</fullName>
    </submittedName>
</protein>
<proteinExistence type="predicted"/>
<reference evidence="1" key="2">
    <citation type="journal article" date="2015" name="Data Brief">
        <title>Shoot transcriptome of the giant reed, Arundo donax.</title>
        <authorList>
            <person name="Barrero R.A."/>
            <person name="Guerrero F.D."/>
            <person name="Moolhuijzen P."/>
            <person name="Goolsby J.A."/>
            <person name="Tidwell J."/>
            <person name="Bellgard S.E."/>
            <person name="Bellgard M.I."/>
        </authorList>
    </citation>
    <scope>NUCLEOTIDE SEQUENCE</scope>
    <source>
        <tissue evidence="1">Shoot tissue taken approximately 20 cm above the soil surface</tissue>
    </source>
</reference>
<evidence type="ECO:0000313" key="1">
    <source>
        <dbReference type="EMBL" id="JAD30222.1"/>
    </source>
</evidence>
<dbReference type="AlphaFoldDB" id="A0A0A8Z5U2"/>
<dbReference type="EMBL" id="GBRH01267673">
    <property type="protein sequence ID" value="JAD30222.1"/>
    <property type="molecule type" value="Transcribed_RNA"/>
</dbReference>
<sequence>MKIRNIPISQILQSIFLEQHFLLGTIQINGLHTDIR</sequence>
<organism evidence="1">
    <name type="scientific">Arundo donax</name>
    <name type="common">Giant reed</name>
    <name type="synonym">Donax arundinaceus</name>
    <dbReference type="NCBI Taxonomy" id="35708"/>
    <lineage>
        <taxon>Eukaryota</taxon>
        <taxon>Viridiplantae</taxon>
        <taxon>Streptophyta</taxon>
        <taxon>Embryophyta</taxon>
        <taxon>Tracheophyta</taxon>
        <taxon>Spermatophyta</taxon>
        <taxon>Magnoliopsida</taxon>
        <taxon>Liliopsida</taxon>
        <taxon>Poales</taxon>
        <taxon>Poaceae</taxon>
        <taxon>PACMAD clade</taxon>
        <taxon>Arundinoideae</taxon>
        <taxon>Arundineae</taxon>
        <taxon>Arundo</taxon>
    </lineage>
</organism>